<organism evidence="2">
    <name type="scientific">uncultured Solirubrobacteraceae bacterium</name>
    <dbReference type="NCBI Taxonomy" id="1162706"/>
    <lineage>
        <taxon>Bacteria</taxon>
        <taxon>Bacillati</taxon>
        <taxon>Actinomycetota</taxon>
        <taxon>Thermoleophilia</taxon>
        <taxon>Solirubrobacterales</taxon>
        <taxon>Solirubrobacteraceae</taxon>
        <taxon>environmental samples</taxon>
    </lineage>
</organism>
<dbReference type="AlphaFoldDB" id="A0A6J4S9L4"/>
<sequence>GGAAPQRRARLRRARQAARLRARSDITDREA</sequence>
<proteinExistence type="predicted"/>
<feature type="non-terminal residue" evidence="2">
    <location>
        <position position="1"/>
    </location>
</feature>
<feature type="compositionally biased region" description="Basic and acidic residues" evidence="1">
    <location>
        <begin position="22"/>
        <end position="31"/>
    </location>
</feature>
<dbReference type="EMBL" id="CADCVR010000050">
    <property type="protein sequence ID" value="CAA9493480.1"/>
    <property type="molecule type" value="Genomic_DNA"/>
</dbReference>
<accession>A0A6J4S9L4</accession>
<evidence type="ECO:0000313" key="2">
    <source>
        <dbReference type="EMBL" id="CAA9493480.1"/>
    </source>
</evidence>
<feature type="region of interest" description="Disordered" evidence="1">
    <location>
        <begin position="1"/>
        <end position="31"/>
    </location>
</feature>
<gene>
    <name evidence="2" type="ORF">AVDCRST_MAG53-1663</name>
</gene>
<reference evidence="2" key="1">
    <citation type="submission" date="2020-02" db="EMBL/GenBank/DDBJ databases">
        <authorList>
            <person name="Meier V. D."/>
        </authorList>
    </citation>
    <scope>NUCLEOTIDE SEQUENCE</scope>
    <source>
        <strain evidence="2">AVDCRST_MAG53</strain>
    </source>
</reference>
<feature type="non-terminal residue" evidence="2">
    <location>
        <position position="31"/>
    </location>
</feature>
<protein>
    <submittedName>
        <fullName evidence="2">Uncharacterized protein</fullName>
    </submittedName>
</protein>
<feature type="compositionally biased region" description="Basic residues" evidence="1">
    <location>
        <begin position="7"/>
        <end position="21"/>
    </location>
</feature>
<evidence type="ECO:0000256" key="1">
    <source>
        <dbReference type="SAM" id="MobiDB-lite"/>
    </source>
</evidence>
<name>A0A6J4S9L4_9ACTN</name>